<dbReference type="SUPFAM" id="SSF53254">
    <property type="entry name" value="Phosphoglycerate mutase-like"/>
    <property type="match status" value="1"/>
</dbReference>
<protein>
    <submittedName>
        <fullName evidence="2">Alpha-ribazole phosphatase/probable phosphoglycerate mutase</fullName>
    </submittedName>
</protein>
<evidence type="ECO:0000313" key="2">
    <source>
        <dbReference type="EMBL" id="TQL32588.1"/>
    </source>
</evidence>
<dbReference type="AlphaFoldDB" id="A0A542X9S2"/>
<dbReference type="EMBL" id="VFOK01000001">
    <property type="protein sequence ID" value="TQL32588.1"/>
    <property type="molecule type" value="Genomic_DNA"/>
</dbReference>
<name>A0A542X9S2_9MICO</name>
<reference evidence="2 3" key="1">
    <citation type="submission" date="2019-06" db="EMBL/GenBank/DDBJ databases">
        <title>Sequencing the genomes of 1000 actinobacteria strains.</title>
        <authorList>
            <person name="Klenk H.-P."/>
        </authorList>
    </citation>
    <scope>NUCLEOTIDE SEQUENCE [LARGE SCALE GENOMIC DNA]</scope>
    <source>
        <strain evidence="2 3">DSM 24617</strain>
    </source>
</reference>
<dbReference type="Proteomes" id="UP000318336">
    <property type="component" value="Unassembled WGS sequence"/>
</dbReference>
<dbReference type="GO" id="GO:0005737">
    <property type="term" value="C:cytoplasm"/>
    <property type="evidence" value="ECO:0007669"/>
    <property type="project" value="TreeGrafter"/>
</dbReference>
<dbReference type="RefSeq" id="WP_170206768.1">
    <property type="nucleotide sequence ID" value="NZ_CAJTBP010000001.1"/>
</dbReference>
<organism evidence="2 3">
    <name type="scientific">Barrientosiimonas humi</name>
    <dbReference type="NCBI Taxonomy" id="999931"/>
    <lineage>
        <taxon>Bacteria</taxon>
        <taxon>Bacillati</taxon>
        <taxon>Actinomycetota</taxon>
        <taxon>Actinomycetes</taxon>
        <taxon>Micrococcales</taxon>
        <taxon>Dermacoccaceae</taxon>
        <taxon>Barrientosiimonas</taxon>
    </lineage>
</organism>
<feature type="binding site" evidence="1">
    <location>
        <position position="62"/>
    </location>
    <ligand>
        <name>substrate</name>
    </ligand>
</feature>
<sequence>MSDLQCPLRVFLARHGEAAYETDRFLDHGGTLTPAGRAQARALGEQLRHERIAHVYSSTLARAVQTAELAAAALGTEATAREGLAELGLGDLVGQPASLEVVGPVMEAWSAGDLTRRVPQGEAGTAVVARVRGVLDELTDVHRGEAVLVVSHGAAMIATLAGLVGRRAETTEIGNCAYAVLEGDSDGWRLVADLTAAGTDP</sequence>
<evidence type="ECO:0000313" key="3">
    <source>
        <dbReference type="Proteomes" id="UP000318336"/>
    </source>
</evidence>
<dbReference type="PANTHER" id="PTHR48100">
    <property type="entry name" value="BROAD-SPECIFICITY PHOSPHATASE YOR283W-RELATED"/>
    <property type="match status" value="1"/>
</dbReference>
<dbReference type="SMART" id="SM00855">
    <property type="entry name" value="PGAM"/>
    <property type="match status" value="1"/>
</dbReference>
<dbReference type="InterPro" id="IPR029033">
    <property type="entry name" value="His_PPase_superfam"/>
</dbReference>
<dbReference type="PANTHER" id="PTHR48100:SF1">
    <property type="entry name" value="HISTIDINE PHOSPHATASE FAMILY PROTEIN-RELATED"/>
    <property type="match status" value="1"/>
</dbReference>
<dbReference type="Gene3D" id="3.40.50.1240">
    <property type="entry name" value="Phosphoglycerate mutase-like"/>
    <property type="match status" value="1"/>
</dbReference>
<accession>A0A542X9S2</accession>
<dbReference type="GO" id="GO:0016791">
    <property type="term" value="F:phosphatase activity"/>
    <property type="evidence" value="ECO:0007669"/>
    <property type="project" value="TreeGrafter"/>
</dbReference>
<dbReference type="InterPro" id="IPR050275">
    <property type="entry name" value="PGM_Phosphatase"/>
</dbReference>
<dbReference type="CDD" id="cd07067">
    <property type="entry name" value="HP_PGM_like"/>
    <property type="match status" value="1"/>
</dbReference>
<gene>
    <name evidence="2" type="ORF">FB554_0715</name>
</gene>
<evidence type="ECO:0000256" key="1">
    <source>
        <dbReference type="PIRSR" id="PIRSR613078-2"/>
    </source>
</evidence>
<proteinExistence type="predicted"/>
<dbReference type="InterPro" id="IPR013078">
    <property type="entry name" value="His_Pase_superF_clade-1"/>
</dbReference>
<comment type="caution">
    <text evidence="2">The sequence shown here is derived from an EMBL/GenBank/DDBJ whole genome shotgun (WGS) entry which is preliminary data.</text>
</comment>
<keyword evidence="3" id="KW-1185">Reference proteome</keyword>
<dbReference type="Pfam" id="PF00300">
    <property type="entry name" value="His_Phos_1"/>
    <property type="match status" value="1"/>
</dbReference>